<sequence length="76" mass="8644">MPQDKVAGIDKPIIRNIPNNGDVDVEMNAGEQYFFNQPRKFVGYSEDSASLFLYIIIFIAVVVLTMVLLRYLLTAF</sequence>
<protein>
    <submittedName>
        <fullName evidence="2">Uncharacterized protein</fullName>
    </submittedName>
</protein>
<dbReference type="Proteomes" id="UP000887576">
    <property type="component" value="Unplaced"/>
</dbReference>
<reference evidence="2" key="1">
    <citation type="submission" date="2022-11" db="UniProtKB">
        <authorList>
            <consortium name="WormBaseParasite"/>
        </authorList>
    </citation>
    <scope>IDENTIFICATION</scope>
</reference>
<evidence type="ECO:0000313" key="1">
    <source>
        <dbReference type="Proteomes" id="UP000887576"/>
    </source>
</evidence>
<name>A0AC34RGX0_9BILA</name>
<organism evidence="1 2">
    <name type="scientific">Panagrolaimus sp. JU765</name>
    <dbReference type="NCBI Taxonomy" id="591449"/>
    <lineage>
        <taxon>Eukaryota</taxon>
        <taxon>Metazoa</taxon>
        <taxon>Ecdysozoa</taxon>
        <taxon>Nematoda</taxon>
        <taxon>Chromadorea</taxon>
        <taxon>Rhabditida</taxon>
        <taxon>Tylenchina</taxon>
        <taxon>Panagrolaimomorpha</taxon>
        <taxon>Panagrolaimoidea</taxon>
        <taxon>Panagrolaimidae</taxon>
        <taxon>Panagrolaimus</taxon>
    </lineage>
</organism>
<dbReference type="WBParaSite" id="JU765_v2.g6888.t1">
    <property type="protein sequence ID" value="JU765_v2.g6888.t1"/>
    <property type="gene ID" value="JU765_v2.g6888"/>
</dbReference>
<accession>A0AC34RGX0</accession>
<evidence type="ECO:0000313" key="2">
    <source>
        <dbReference type="WBParaSite" id="JU765_v2.g6888.t1"/>
    </source>
</evidence>
<proteinExistence type="predicted"/>